<gene>
    <name evidence="9" type="ORF">KHX14_08590</name>
</gene>
<dbReference type="PANTHER" id="PTHR33202:SF7">
    <property type="entry name" value="FERRIC UPTAKE REGULATION PROTEIN"/>
    <property type="match status" value="1"/>
</dbReference>
<dbReference type="InterPro" id="IPR043135">
    <property type="entry name" value="Fur_C"/>
</dbReference>
<dbReference type="RefSeq" id="WP_297669928.1">
    <property type="nucleotide sequence ID" value="NZ_JAGZCC010000056.1"/>
</dbReference>
<comment type="cofactor">
    <cofactor evidence="8">
        <name>Mn(2+)</name>
        <dbReference type="ChEBI" id="CHEBI:29035"/>
    </cofactor>
    <cofactor evidence="8">
        <name>Fe(2+)</name>
        <dbReference type="ChEBI" id="CHEBI:29033"/>
    </cofactor>
    <text evidence="8">Binds 1 Mn(2+) or Fe(2+) ion per subunit.</text>
</comment>
<evidence type="ECO:0000256" key="3">
    <source>
        <dbReference type="ARBA" id="ARBA00022833"/>
    </source>
</evidence>
<feature type="binding site" evidence="7">
    <location>
        <position position="86"/>
    </location>
    <ligand>
        <name>Zn(2+)</name>
        <dbReference type="ChEBI" id="CHEBI:29105"/>
    </ligand>
</feature>
<evidence type="ECO:0000313" key="10">
    <source>
        <dbReference type="Proteomes" id="UP000751224"/>
    </source>
</evidence>
<keyword evidence="5" id="KW-0238">DNA-binding</keyword>
<evidence type="ECO:0000256" key="2">
    <source>
        <dbReference type="ARBA" id="ARBA00022491"/>
    </source>
</evidence>
<evidence type="ECO:0000256" key="7">
    <source>
        <dbReference type="PIRSR" id="PIRSR602481-1"/>
    </source>
</evidence>
<dbReference type="GO" id="GO:1900376">
    <property type="term" value="P:regulation of secondary metabolite biosynthetic process"/>
    <property type="evidence" value="ECO:0007669"/>
    <property type="project" value="TreeGrafter"/>
</dbReference>
<keyword evidence="3 7" id="KW-0862">Zinc</keyword>
<dbReference type="SUPFAM" id="SSF46785">
    <property type="entry name" value="Winged helix' DNA-binding domain"/>
    <property type="match status" value="1"/>
</dbReference>
<reference evidence="9" key="1">
    <citation type="submission" date="2021-02" db="EMBL/GenBank/DDBJ databases">
        <title>Infant gut strain persistence is associated with maternal origin, phylogeny, and functional potential including surface adhesion and iron acquisition.</title>
        <authorList>
            <person name="Lou Y.C."/>
        </authorList>
    </citation>
    <scope>NUCLEOTIDE SEQUENCE</scope>
    <source>
        <strain evidence="9">L3_108_000G1_dasL3_108_000G1_metabat.metabat.11</strain>
    </source>
</reference>
<dbReference type="InterPro" id="IPR002481">
    <property type="entry name" value="FUR"/>
</dbReference>
<accession>A0A943I4L4</accession>
<feature type="binding site" evidence="7">
    <location>
        <position position="83"/>
    </location>
    <ligand>
        <name>Zn(2+)</name>
        <dbReference type="ChEBI" id="CHEBI:29105"/>
    </ligand>
</feature>
<dbReference type="InterPro" id="IPR036388">
    <property type="entry name" value="WH-like_DNA-bd_sf"/>
</dbReference>
<dbReference type="GO" id="GO:0008270">
    <property type="term" value="F:zinc ion binding"/>
    <property type="evidence" value="ECO:0007669"/>
    <property type="project" value="TreeGrafter"/>
</dbReference>
<feature type="binding site" evidence="7">
    <location>
        <position position="124"/>
    </location>
    <ligand>
        <name>Zn(2+)</name>
        <dbReference type="ChEBI" id="CHEBI:29105"/>
    </ligand>
</feature>
<dbReference type="PANTHER" id="PTHR33202">
    <property type="entry name" value="ZINC UPTAKE REGULATION PROTEIN"/>
    <property type="match status" value="1"/>
</dbReference>
<dbReference type="GO" id="GO:0003700">
    <property type="term" value="F:DNA-binding transcription factor activity"/>
    <property type="evidence" value="ECO:0007669"/>
    <property type="project" value="InterPro"/>
</dbReference>
<keyword evidence="4" id="KW-0805">Transcription regulation</keyword>
<sequence>MTKITRYSKQRESIYQNLKNRCDHPTAEKIYSDLKIDNPELSLGTVYRNLNFLVKVNKIRKLDIGQSTIHFDADLSAHHHFICNHCQQVFDITYNENISNNVQNQTEHKIEKVELVFSGICKKCLEIKKMEEN</sequence>
<evidence type="ECO:0000313" key="9">
    <source>
        <dbReference type="EMBL" id="MBS5588847.1"/>
    </source>
</evidence>
<feature type="binding site" evidence="7">
    <location>
        <position position="121"/>
    </location>
    <ligand>
        <name>Zn(2+)</name>
        <dbReference type="ChEBI" id="CHEBI:29105"/>
    </ligand>
</feature>
<feature type="binding site" evidence="8">
    <location>
        <position position="96"/>
    </location>
    <ligand>
        <name>Fe cation</name>
        <dbReference type="ChEBI" id="CHEBI:24875"/>
    </ligand>
</feature>
<dbReference type="Proteomes" id="UP000751224">
    <property type="component" value="Unassembled WGS sequence"/>
</dbReference>
<keyword evidence="6" id="KW-0804">Transcription</keyword>
<evidence type="ECO:0000256" key="6">
    <source>
        <dbReference type="ARBA" id="ARBA00023163"/>
    </source>
</evidence>
<dbReference type="GO" id="GO:0000976">
    <property type="term" value="F:transcription cis-regulatory region binding"/>
    <property type="evidence" value="ECO:0007669"/>
    <property type="project" value="TreeGrafter"/>
</dbReference>
<comment type="similarity">
    <text evidence="1">Belongs to the Fur family.</text>
</comment>
<keyword evidence="8" id="KW-0408">Iron</keyword>
<dbReference type="EMBL" id="JAGZCC010000056">
    <property type="protein sequence ID" value="MBS5588847.1"/>
    <property type="molecule type" value="Genomic_DNA"/>
</dbReference>
<dbReference type="Gene3D" id="3.30.1490.190">
    <property type="match status" value="1"/>
</dbReference>
<comment type="cofactor">
    <cofactor evidence="7">
        <name>Zn(2+)</name>
        <dbReference type="ChEBI" id="CHEBI:29105"/>
    </cofactor>
    <text evidence="7">Binds 1 zinc ion per subunit.</text>
</comment>
<evidence type="ECO:0000256" key="1">
    <source>
        <dbReference type="ARBA" id="ARBA00007957"/>
    </source>
</evidence>
<dbReference type="CDD" id="cd07153">
    <property type="entry name" value="Fur_like"/>
    <property type="match status" value="1"/>
</dbReference>
<organism evidence="9 10">
    <name type="scientific">Thomasclavelia spiroformis</name>
    <dbReference type="NCBI Taxonomy" id="29348"/>
    <lineage>
        <taxon>Bacteria</taxon>
        <taxon>Bacillati</taxon>
        <taxon>Bacillota</taxon>
        <taxon>Erysipelotrichia</taxon>
        <taxon>Erysipelotrichales</taxon>
        <taxon>Coprobacillaceae</taxon>
        <taxon>Thomasclavelia</taxon>
    </lineage>
</organism>
<dbReference type="Gene3D" id="1.10.10.10">
    <property type="entry name" value="Winged helix-like DNA-binding domain superfamily/Winged helix DNA-binding domain"/>
    <property type="match status" value="1"/>
</dbReference>
<dbReference type="InterPro" id="IPR036390">
    <property type="entry name" value="WH_DNA-bd_sf"/>
</dbReference>
<proteinExistence type="inferred from homology"/>
<evidence type="ECO:0000256" key="4">
    <source>
        <dbReference type="ARBA" id="ARBA00023015"/>
    </source>
</evidence>
<name>A0A943I4L4_9FIRM</name>
<evidence type="ECO:0000256" key="5">
    <source>
        <dbReference type="ARBA" id="ARBA00023125"/>
    </source>
</evidence>
<keyword evidence="7" id="KW-0479">Metal-binding</keyword>
<protein>
    <submittedName>
        <fullName evidence="9">Transcriptional repressor</fullName>
    </submittedName>
</protein>
<comment type="caution">
    <text evidence="9">The sequence shown here is derived from an EMBL/GenBank/DDBJ whole genome shotgun (WGS) entry which is preliminary data.</text>
</comment>
<evidence type="ECO:0000256" key="8">
    <source>
        <dbReference type="PIRSR" id="PIRSR602481-2"/>
    </source>
</evidence>
<keyword evidence="2" id="KW-0678">Repressor</keyword>
<dbReference type="Pfam" id="PF01475">
    <property type="entry name" value="FUR"/>
    <property type="match status" value="1"/>
</dbReference>
<dbReference type="AlphaFoldDB" id="A0A943I4L4"/>
<dbReference type="GO" id="GO:0045892">
    <property type="term" value="P:negative regulation of DNA-templated transcription"/>
    <property type="evidence" value="ECO:0007669"/>
    <property type="project" value="TreeGrafter"/>
</dbReference>